<dbReference type="InterPro" id="IPR050109">
    <property type="entry name" value="HTH-type_TetR-like_transc_reg"/>
</dbReference>
<dbReference type="GO" id="GO:0000976">
    <property type="term" value="F:transcription cis-regulatory region binding"/>
    <property type="evidence" value="ECO:0007669"/>
    <property type="project" value="TreeGrafter"/>
</dbReference>
<dbReference type="Proteomes" id="UP000534286">
    <property type="component" value="Unassembled WGS sequence"/>
</dbReference>
<feature type="DNA-binding region" description="H-T-H motif" evidence="5">
    <location>
        <begin position="46"/>
        <end position="65"/>
    </location>
</feature>
<dbReference type="Gene3D" id="1.10.357.10">
    <property type="entry name" value="Tetracycline Repressor, domain 2"/>
    <property type="match status" value="1"/>
</dbReference>
<dbReference type="PANTHER" id="PTHR30055:SF151">
    <property type="entry name" value="TRANSCRIPTIONAL REGULATORY PROTEIN"/>
    <property type="match status" value="1"/>
</dbReference>
<keyword evidence="8" id="KW-1185">Reference proteome</keyword>
<reference evidence="7 8" key="1">
    <citation type="submission" date="2020-08" db="EMBL/GenBank/DDBJ databases">
        <title>Sequencing the genomes of 1000 actinobacteria strains.</title>
        <authorList>
            <person name="Klenk H.-P."/>
        </authorList>
    </citation>
    <scope>NUCLEOTIDE SEQUENCE [LARGE SCALE GENOMIC DNA]</scope>
    <source>
        <strain evidence="7 8">DSM 43023</strain>
    </source>
</reference>
<gene>
    <name evidence="7" type="ORF">FHR32_001308</name>
</gene>
<keyword evidence="2" id="KW-0805">Transcription regulation</keyword>
<dbReference type="GO" id="GO:0045892">
    <property type="term" value="P:negative regulation of DNA-templated transcription"/>
    <property type="evidence" value="ECO:0007669"/>
    <property type="project" value="InterPro"/>
</dbReference>
<evidence type="ECO:0000313" key="7">
    <source>
        <dbReference type="EMBL" id="MBB4937003.1"/>
    </source>
</evidence>
<sequence>MSDELPALPWERTRRRTPPARIPLTRDRIVDAAYVVLDREGYEKLSMRQVAAELGVAVSALYAHVRSKDELFELMYIRMFRGWTLPAPDPAHWPEQVMEFARGSRARLLEHRDMARISLGSVPFDPEVLPQLDQLLGIFRAAGLPDRVAGAAGDVISTFIDGFAYEESMWEDRRRESKEASWKELQTSLEQYFKDLPADRFPNLVALSDFLLDKSNDDRFNLGMEIIIRGLASFTEETGDSKSSGAPESGEGQG</sequence>
<dbReference type="InterPro" id="IPR001647">
    <property type="entry name" value="HTH_TetR"/>
</dbReference>
<evidence type="ECO:0000313" key="8">
    <source>
        <dbReference type="Proteomes" id="UP000534286"/>
    </source>
</evidence>
<comment type="caution">
    <text evidence="7">The sequence shown here is derived from an EMBL/GenBank/DDBJ whole genome shotgun (WGS) entry which is preliminary data.</text>
</comment>
<keyword evidence="3 5" id="KW-0238">DNA-binding</keyword>
<dbReference type="PANTHER" id="PTHR30055">
    <property type="entry name" value="HTH-TYPE TRANSCRIPTIONAL REGULATOR RUTR"/>
    <property type="match status" value="1"/>
</dbReference>
<proteinExistence type="predicted"/>
<dbReference type="EMBL" id="JACHJU010000001">
    <property type="protein sequence ID" value="MBB4937003.1"/>
    <property type="molecule type" value="Genomic_DNA"/>
</dbReference>
<keyword evidence="4" id="KW-0804">Transcription</keyword>
<dbReference type="PROSITE" id="PS50977">
    <property type="entry name" value="HTH_TETR_2"/>
    <property type="match status" value="1"/>
</dbReference>
<protein>
    <submittedName>
        <fullName evidence="7">AcrR family transcriptional regulator</fullName>
    </submittedName>
</protein>
<dbReference type="Pfam" id="PF02909">
    <property type="entry name" value="TetR_C_1"/>
    <property type="match status" value="1"/>
</dbReference>
<organism evidence="7 8">
    <name type="scientific">Streptosporangium album</name>
    <dbReference type="NCBI Taxonomy" id="47479"/>
    <lineage>
        <taxon>Bacteria</taxon>
        <taxon>Bacillati</taxon>
        <taxon>Actinomycetota</taxon>
        <taxon>Actinomycetes</taxon>
        <taxon>Streptosporangiales</taxon>
        <taxon>Streptosporangiaceae</taxon>
        <taxon>Streptosporangium</taxon>
    </lineage>
</organism>
<dbReference type="PRINTS" id="PR00455">
    <property type="entry name" value="HTHTETR"/>
</dbReference>
<evidence type="ECO:0000256" key="1">
    <source>
        <dbReference type="ARBA" id="ARBA00022491"/>
    </source>
</evidence>
<evidence type="ECO:0000256" key="3">
    <source>
        <dbReference type="ARBA" id="ARBA00023125"/>
    </source>
</evidence>
<dbReference type="InterPro" id="IPR036271">
    <property type="entry name" value="Tet_transcr_reg_TetR-rel_C_sf"/>
</dbReference>
<dbReference type="InterPro" id="IPR003012">
    <property type="entry name" value="Tet_transcr_reg_TetR"/>
</dbReference>
<dbReference type="GO" id="GO:0046677">
    <property type="term" value="P:response to antibiotic"/>
    <property type="evidence" value="ECO:0007669"/>
    <property type="project" value="InterPro"/>
</dbReference>
<dbReference type="AlphaFoldDB" id="A0A7W7W7M6"/>
<name>A0A7W7W7M6_9ACTN</name>
<dbReference type="SUPFAM" id="SSF48498">
    <property type="entry name" value="Tetracyclin repressor-like, C-terminal domain"/>
    <property type="match status" value="1"/>
</dbReference>
<dbReference type="RefSeq" id="WP_184753447.1">
    <property type="nucleotide sequence ID" value="NZ_BAABEK010000009.1"/>
</dbReference>
<accession>A0A7W7W7M6</accession>
<evidence type="ECO:0000256" key="2">
    <source>
        <dbReference type="ARBA" id="ARBA00023015"/>
    </source>
</evidence>
<dbReference type="Pfam" id="PF00440">
    <property type="entry name" value="TetR_N"/>
    <property type="match status" value="1"/>
</dbReference>
<evidence type="ECO:0000256" key="5">
    <source>
        <dbReference type="PROSITE-ProRule" id="PRU00335"/>
    </source>
</evidence>
<dbReference type="GO" id="GO:0003700">
    <property type="term" value="F:DNA-binding transcription factor activity"/>
    <property type="evidence" value="ECO:0007669"/>
    <property type="project" value="TreeGrafter"/>
</dbReference>
<keyword evidence="1" id="KW-0678">Repressor</keyword>
<evidence type="ECO:0000259" key="6">
    <source>
        <dbReference type="PROSITE" id="PS50977"/>
    </source>
</evidence>
<evidence type="ECO:0000256" key="4">
    <source>
        <dbReference type="ARBA" id="ARBA00023163"/>
    </source>
</evidence>
<dbReference type="PRINTS" id="PR00400">
    <property type="entry name" value="TETREPRESSOR"/>
</dbReference>
<dbReference type="InterPro" id="IPR004111">
    <property type="entry name" value="Repressor_TetR_C"/>
</dbReference>
<dbReference type="InterPro" id="IPR009057">
    <property type="entry name" value="Homeodomain-like_sf"/>
</dbReference>
<feature type="domain" description="HTH tetR-type" evidence="6">
    <location>
        <begin position="23"/>
        <end position="83"/>
    </location>
</feature>
<dbReference type="SUPFAM" id="SSF46689">
    <property type="entry name" value="Homeodomain-like"/>
    <property type="match status" value="1"/>
</dbReference>